<feature type="domain" description="Poly(A) RNA polymerase mitochondrial-like central palm" evidence="1">
    <location>
        <begin position="300"/>
        <end position="396"/>
    </location>
</feature>
<dbReference type="EMBL" id="CAJPEX010000755">
    <property type="protein sequence ID" value="CAG0917106.1"/>
    <property type="molecule type" value="Genomic_DNA"/>
</dbReference>
<dbReference type="InterPro" id="IPR043519">
    <property type="entry name" value="NT_sf"/>
</dbReference>
<protein>
    <recommendedName>
        <fullName evidence="1">Poly(A) RNA polymerase mitochondrial-like central palm domain-containing protein</fullName>
    </recommendedName>
</protein>
<dbReference type="SUPFAM" id="SSF81301">
    <property type="entry name" value="Nucleotidyltransferase"/>
    <property type="match status" value="1"/>
</dbReference>
<keyword evidence="3" id="KW-1185">Reference proteome</keyword>
<dbReference type="InterPro" id="IPR054708">
    <property type="entry name" value="MTPAP-like_central"/>
</dbReference>
<dbReference type="PANTHER" id="PTHR12271">
    <property type="entry name" value="POLY A POLYMERASE CID PAP -RELATED"/>
    <property type="match status" value="1"/>
</dbReference>
<evidence type="ECO:0000313" key="2">
    <source>
        <dbReference type="EMBL" id="CAD7276954.1"/>
    </source>
</evidence>
<name>A0A7R9BLZ3_9CRUS</name>
<evidence type="ECO:0000313" key="3">
    <source>
        <dbReference type="Proteomes" id="UP000678499"/>
    </source>
</evidence>
<dbReference type="Proteomes" id="UP000678499">
    <property type="component" value="Unassembled WGS sequence"/>
</dbReference>
<evidence type="ECO:0000259" key="1">
    <source>
        <dbReference type="Pfam" id="PF22600"/>
    </source>
</evidence>
<dbReference type="PANTHER" id="PTHR12271:SF40">
    <property type="entry name" value="POLY(A) RNA POLYMERASE GLD2"/>
    <property type="match status" value="1"/>
</dbReference>
<dbReference type="EMBL" id="OA882792">
    <property type="protein sequence ID" value="CAD7276954.1"/>
    <property type="molecule type" value="Genomic_DNA"/>
</dbReference>
<dbReference type="Gene3D" id="3.30.460.10">
    <property type="entry name" value="Beta Polymerase, domain 2"/>
    <property type="match status" value="1"/>
</dbReference>
<reference evidence="2" key="1">
    <citation type="submission" date="2020-11" db="EMBL/GenBank/DDBJ databases">
        <authorList>
            <person name="Tran Van P."/>
        </authorList>
    </citation>
    <scope>NUCLEOTIDE SEQUENCE</scope>
</reference>
<gene>
    <name evidence="2" type="ORF">NMOB1V02_LOCUS4697</name>
</gene>
<dbReference type="OrthoDB" id="2274644at2759"/>
<dbReference type="Pfam" id="PF22600">
    <property type="entry name" value="MTPAP-like_central"/>
    <property type="match status" value="1"/>
</dbReference>
<organism evidence="2">
    <name type="scientific">Notodromas monacha</name>
    <dbReference type="NCBI Taxonomy" id="399045"/>
    <lineage>
        <taxon>Eukaryota</taxon>
        <taxon>Metazoa</taxon>
        <taxon>Ecdysozoa</taxon>
        <taxon>Arthropoda</taxon>
        <taxon>Crustacea</taxon>
        <taxon>Oligostraca</taxon>
        <taxon>Ostracoda</taxon>
        <taxon>Podocopa</taxon>
        <taxon>Podocopida</taxon>
        <taxon>Cypridocopina</taxon>
        <taxon>Cypridoidea</taxon>
        <taxon>Cyprididae</taxon>
        <taxon>Notodromas</taxon>
    </lineage>
</organism>
<dbReference type="GO" id="GO:0016779">
    <property type="term" value="F:nucleotidyltransferase activity"/>
    <property type="evidence" value="ECO:0007669"/>
    <property type="project" value="TreeGrafter"/>
</dbReference>
<dbReference type="CDD" id="cd05402">
    <property type="entry name" value="NT_PAP_TUTase"/>
    <property type="match status" value="1"/>
</dbReference>
<dbReference type="AlphaFoldDB" id="A0A7R9BLZ3"/>
<sequence length="396" mass="43533">MYVDLDSTPMALINTTVDPGINLKNCPSGKACGNFCRISKEVHSPKNPFEEITRLDIVEGGKKLGSVDGGGVPVGVASLPPDKKEGGHSQKGVWERVDLNRHRHQWFGLLFHLPPLACSYLLPTPVNVVPLNTFPPASVQMQMKQPAGSHTPHNNALPPPQYQQIPPHPSFLRPFVFQRSLHFTPSPRSSGTCEPMAVIQHNMRDLRMFSVPTVPPPLRGAARINDVGASVLAQFREHRQRLPASRGFVGGDVHLPFKLPANLLQQYGDTLVSPFDHVESVPSRGSEAERFSALLSEIWSLYAHFRGRFPHGCHLVLVVSSVNGFGLDTSDADMCLIVSNSLIDQRDWAPLILTEVMLVLHTVRGLMYVPAKIPSVKFTNVRTGINCNNTVGLLNT</sequence>
<proteinExistence type="predicted"/>
<dbReference type="GO" id="GO:0031123">
    <property type="term" value="P:RNA 3'-end processing"/>
    <property type="evidence" value="ECO:0007669"/>
    <property type="project" value="TreeGrafter"/>
</dbReference>
<accession>A0A7R9BLZ3</accession>